<feature type="compositionally biased region" description="Low complexity" evidence="4">
    <location>
        <begin position="178"/>
        <end position="194"/>
    </location>
</feature>
<feature type="compositionally biased region" description="Low complexity" evidence="4">
    <location>
        <begin position="86"/>
        <end position="104"/>
    </location>
</feature>
<feature type="repeat" description="TPR" evidence="3">
    <location>
        <begin position="424"/>
        <end position="457"/>
    </location>
</feature>
<evidence type="ECO:0000256" key="2">
    <source>
        <dbReference type="ARBA" id="ARBA00022803"/>
    </source>
</evidence>
<dbReference type="PROSITE" id="PS50005">
    <property type="entry name" value="TPR"/>
    <property type="match status" value="2"/>
</dbReference>
<dbReference type="Gene3D" id="1.25.40.10">
    <property type="entry name" value="Tetratricopeptide repeat domain"/>
    <property type="match status" value="3"/>
</dbReference>
<dbReference type="PANTHER" id="PTHR45641">
    <property type="entry name" value="TETRATRICOPEPTIDE REPEAT PROTEIN (AFU_ORTHOLOGUE AFUA_6G03870)"/>
    <property type="match status" value="1"/>
</dbReference>
<dbReference type="Pfam" id="PF13424">
    <property type="entry name" value="TPR_12"/>
    <property type="match status" value="1"/>
</dbReference>
<evidence type="ECO:0000313" key="6">
    <source>
        <dbReference type="Proteomes" id="UP001530400"/>
    </source>
</evidence>
<dbReference type="AlphaFoldDB" id="A0ABD3NVZ7"/>
<dbReference type="InterPro" id="IPR019734">
    <property type="entry name" value="TPR_rpt"/>
</dbReference>
<evidence type="ECO:0000256" key="4">
    <source>
        <dbReference type="SAM" id="MobiDB-lite"/>
    </source>
</evidence>
<reference evidence="5 6" key="1">
    <citation type="submission" date="2024-10" db="EMBL/GenBank/DDBJ databases">
        <title>Updated reference genomes for cyclostephanoid diatoms.</title>
        <authorList>
            <person name="Roberts W.R."/>
            <person name="Alverson A.J."/>
        </authorList>
    </citation>
    <scope>NUCLEOTIDE SEQUENCE [LARGE SCALE GENOMIC DNA]</scope>
    <source>
        <strain evidence="5 6">AJA010-31</strain>
    </source>
</reference>
<gene>
    <name evidence="5" type="ORF">ACHAWO_008200</name>
</gene>
<sequence length="941" mass="103913">MASKLNPFKKANSAEASSNNGNDANSQQPLSVGSNSNNSNFRALLEQFGGGARSTSSQSKEAPRKNYRPFSSSMDPVPISSDDAKNTSSNANSNNSTSLALNTADKNSLPRPPTISRTKSAPVPTSPEKAARAMSPPVRPPMHPQSNAIITNNNMNRKSSGNRSRTSSHDSKSTTVQSISNNSTGNNSGSNITLSNKSHVRTVLEQVASKYFLPQCDKRVVYVGVEDYGLDGGMNSSILGLESGDREALLAFLEVGGDDEDGEENCDDNEIGNNEPMDNNIKGDDSTADVTEDKGDSVKSDGGSQVEMQTIVADKHVDAKQQTIHTSSSIDALLEQASEHLSLGKNSQALQSYRSAMKAAYANVIQVKNQLVKVKQEQIKFQYKQKDAKDVGLGEYVDDKDIELTKQQEREFELLLLQVASRVADIHNNMGVVFEMDRQFQKAKSSYQDALDVYHNTCRRFEQTGDADVERTHRNVNRMAAACNSEKGRKDLHSQASRIVKQVDKEKTFEARKKLLKDAVSILQHALDVETRTIGDSHPVAASTLIQMGKYHYEMREFDLSVMEIRRAINILCDALGPNHPQVGKAILLLASVYERNGLNVSPRGTNKDDATLELYVDALDPLKATLTEVHPEVGFLYIKIGYLYSKKCDRNLSALAYKAALKAYGEPWSFATGRVHPEVVSTWVRLTDELTELKCWQEVLTAGRRALFLLRQAKPTLYKDAQLQTTKKDEGTQSKSKSSKISPIQITSSTYYDALSTTLQCLGVAHTSLSQYQLATLACKESLQLAWEMALANSTIEPVDPLKSNNQAILSSLLRIVRALKRLGKVLLLQKHYTESLECFLPALQLLRSTNQLESSLDSASVLGSLGFLHLKMERFVEASNFFRECLRLYQQNGVDPNDRETRKIQTWLAMAETAEVESAPPTFLEIPTAIYNDIGQSEL</sequence>
<dbReference type="Proteomes" id="UP001530400">
    <property type="component" value="Unassembled WGS sequence"/>
</dbReference>
<evidence type="ECO:0000256" key="3">
    <source>
        <dbReference type="PROSITE-ProRule" id="PRU00339"/>
    </source>
</evidence>
<dbReference type="InterPro" id="IPR011990">
    <property type="entry name" value="TPR-like_helical_dom_sf"/>
</dbReference>
<evidence type="ECO:0000256" key="1">
    <source>
        <dbReference type="ARBA" id="ARBA00022737"/>
    </source>
</evidence>
<proteinExistence type="predicted"/>
<feature type="compositionally biased region" description="Acidic residues" evidence="4">
    <location>
        <begin position="257"/>
        <end position="270"/>
    </location>
</feature>
<dbReference type="PANTHER" id="PTHR45641:SF19">
    <property type="entry name" value="NEPHROCYSTIN-3"/>
    <property type="match status" value="1"/>
</dbReference>
<feature type="region of interest" description="Disordered" evidence="4">
    <location>
        <begin position="1"/>
        <end position="194"/>
    </location>
</feature>
<evidence type="ECO:0000313" key="5">
    <source>
        <dbReference type="EMBL" id="KAL3780140.1"/>
    </source>
</evidence>
<feature type="compositionally biased region" description="Polar residues" evidence="4">
    <location>
        <begin position="144"/>
        <end position="165"/>
    </location>
</feature>
<feature type="compositionally biased region" description="Low complexity" evidence="4">
    <location>
        <begin position="11"/>
        <end position="26"/>
    </location>
</feature>
<name>A0ABD3NVZ7_9STRA</name>
<feature type="region of interest" description="Disordered" evidence="4">
    <location>
        <begin position="257"/>
        <end position="304"/>
    </location>
</feature>
<dbReference type="SMART" id="SM00028">
    <property type="entry name" value="TPR"/>
    <property type="match status" value="7"/>
</dbReference>
<dbReference type="SUPFAM" id="SSF48452">
    <property type="entry name" value="TPR-like"/>
    <property type="match status" value="2"/>
</dbReference>
<keyword evidence="6" id="KW-1185">Reference proteome</keyword>
<comment type="caution">
    <text evidence="5">The sequence shown here is derived from an EMBL/GenBank/DDBJ whole genome shotgun (WGS) entry which is preliminary data.</text>
</comment>
<feature type="repeat" description="TPR" evidence="3">
    <location>
        <begin position="861"/>
        <end position="894"/>
    </location>
</feature>
<accession>A0ABD3NVZ7</accession>
<dbReference type="EMBL" id="JALLPJ020000904">
    <property type="protein sequence ID" value="KAL3780140.1"/>
    <property type="molecule type" value="Genomic_DNA"/>
</dbReference>
<protein>
    <recommendedName>
        <fullName evidence="7">Kinesin light chain</fullName>
    </recommendedName>
</protein>
<keyword evidence="1" id="KW-0677">Repeat</keyword>
<evidence type="ECO:0008006" key="7">
    <source>
        <dbReference type="Google" id="ProtNLM"/>
    </source>
</evidence>
<feature type="compositionally biased region" description="Polar residues" evidence="4">
    <location>
        <begin position="27"/>
        <end position="41"/>
    </location>
</feature>
<keyword evidence="2 3" id="KW-0802">TPR repeat</keyword>
<organism evidence="5 6">
    <name type="scientific">Cyclotella atomus</name>
    <dbReference type="NCBI Taxonomy" id="382360"/>
    <lineage>
        <taxon>Eukaryota</taxon>
        <taxon>Sar</taxon>
        <taxon>Stramenopiles</taxon>
        <taxon>Ochrophyta</taxon>
        <taxon>Bacillariophyta</taxon>
        <taxon>Coscinodiscophyceae</taxon>
        <taxon>Thalassiosirophycidae</taxon>
        <taxon>Stephanodiscales</taxon>
        <taxon>Stephanodiscaceae</taxon>
        <taxon>Cyclotella</taxon>
    </lineage>
</organism>
<feature type="compositionally biased region" description="Basic and acidic residues" evidence="4">
    <location>
        <begin position="281"/>
        <end position="299"/>
    </location>
</feature>